<evidence type="ECO:0000256" key="1">
    <source>
        <dbReference type="SAM" id="MobiDB-lite"/>
    </source>
</evidence>
<feature type="compositionally biased region" description="Polar residues" evidence="1">
    <location>
        <begin position="106"/>
        <end position="126"/>
    </location>
</feature>
<proteinExistence type="predicted"/>
<reference evidence="2 3" key="1">
    <citation type="journal article" date="2018" name="PLoS ONE">
        <title>The draft genome of Kipferlia bialata reveals reductive genome evolution in fornicate parasites.</title>
        <authorList>
            <person name="Tanifuji G."/>
            <person name="Takabayashi S."/>
            <person name="Kume K."/>
            <person name="Takagi M."/>
            <person name="Nakayama T."/>
            <person name="Kamikawa R."/>
            <person name="Inagaki Y."/>
            <person name="Hashimoto T."/>
        </authorList>
    </citation>
    <scope>NUCLEOTIDE SEQUENCE [LARGE SCALE GENOMIC DNA]</scope>
    <source>
        <strain evidence="2">NY0173</strain>
    </source>
</reference>
<feature type="region of interest" description="Disordered" evidence="1">
    <location>
        <begin position="104"/>
        <end position="197"/>
    </location>
</feature>
<organism evidence="2 3">
    <name type="scientific">Kipferlia bialata</name>
    <dbReference type="NCBI Taxonomy" id="797122"/>
    <lineage>
        <taxon>Eukaryota</taxon>
        <taxon>Metamonada</taxon>
        <taxon>Carpediemonas-like organisms</taxon>
        <taxon>Kipferlia</taxon>
    </lineage>
</organism>
<keyword evidence="3" id="KW-1185">Reference proteome</keyword>
<dbReference type="EMBL" id="BDIP01002790">
    <property type="protein sequence ID" value="GIQ86834.1"/>
    <property type="molecule type" value="Genomic_DNA"/>
</dbReference>
<name>A0A9K3GK51_9EUKA</name>
<comment type="caution">
    <text evidence="2">The sequence shown here is derived from an EMBL/GenBank/DDBJ whole genome shotgun (WGS) entry which is preliminary data.</text>
</comment>
<accession>A0A9K3GK51</accession>
<gene>
    <name evidence="2" type="ORF">KIPB_008761</name>
</gene>
<feature type="compositionally biased region" description="Low complexity" evidence="1">
    <location>
        <begin position="161"/>
        <end position="189"/>
    </location>
</feature>
<feature type="non-terminal residue" evidence="2">
    <location>
        <position position="197"/>
    </location>
</feature>
<dbReference type="AlphaFoldDB" id="A0A9K3GK51"/>
<dbReference type="Proteomes" id="UP000265618">
    <property type="component" value="Unassembled WGS sequence"/>
</dbReference>
<evidence type="ECO:0000313" key="2">
    <source>
        <dbReference type="EMBL" id="GIQ86834.1"/>
    </source>
</evidence>
<evidence type="ECO:0000313" key="3">
    <source>
        <dbReference type="Proteomes" id="UP000265618"/>
    </source>
</evidence>
<sequence length="197" mass="21035">MRPSSRDLTSIAYGSNNDLQHFFSLRAETTNLRRNLLREKKTLVAQKRAAASKAELRELKVKWANMNGRIREFKAQESALSEVRSSLLAAGVSPALLQKEVASGSLEGSSAQPSPLGDTMSQSFGSFSARIPSPQSRGGRRGSFDQTQPTGGAASPKSLFGRTTTGVSVRTSRASLSSPSSPRAGARQPLSRSQLGI</sequence>
<protein>
    <submittedName>
        <fullName evidence="2">Uncharacterized protein</fullName>
    </submittedName>
</protein>